<dbReference type="InterPro" id="IPR032098">
    <property type="entry name" value="Acyltransf_C"/>
</dbReference>
<comment type="similarity">
    <text evidence="1">Belongs to the 1-acyl-sn-glycerol-3-phosphate acyltransferase family.</text>
</comment>
<keyword evidence="7" id="KW-1185">Reference proteome</keyword>
<evidence type="ECO:0000256" key="1">
    <source>
        <dbReference type="ARBA" id="ARBA00008655"/>
    </source>
</evidence>
<dbReference type="Proteomes" id="UP001431783">
    <property type="component" value="Unassembled WGS sequence"/>
</dbReference>
<dbReference type="AlphaFoldDB" id="A0AAW1UGY3"/>
<feature type="transmembrane region" description="Helical" evidence="4">
    <location>
        <begin position="319"/>
        <end position="337"/>
    </location>
</feature>
<protein>
    <recommendedName>
        <fullName evidence="5">Phospholipid/glycerol acyltransferase domain-containing protein</fullName>
    </recommendedName>
</protein>
<reference evidence="6 7" key="1">
    <citation type="submission" date="2023-03" db="EMBL/GenBank/DDBJ databases">
        <title>Genome insight into feeding habits of ladybird beetles.</title>
        <authorList>
            <person name="Li H.-S."/>
            <person name="Huang Y.-H."/>
            <person name="Pang H."/>
        </authorList>
    </citation>
    <scope>NUCLEOTIDE SEQUENCE [LARGE SCALE GENOMIC DNA]</scope>
    <source>
        <strain evidence="6">SYSU_2023b</strain>
        <tissue evidence="6">Whole body</tissue>
    </source>
</reference>
<keyword evidence="2" id="KW-0808">Transferase</keyword>
<dbReference type="GO" id="GO:0012505">
    <property type="term" value="C:endomembrane system"/>
    <property type="evidence" value="ECO:0007669"/>
    <property type="project" value="TreeGrafter"/>
</dbReference>
<evidence type="ECO:0000313" key="6">
    <source>
        <dbReference type="EMBL" id="KAK9879772.1"/>
    </source>
</evidence>
<keyword evidence="4" id="KW-0472">Membrane</keyword>
<evidence type="ECO:0000256" key="3">
    <source>
        <dbReference type="ARBA" id="ARBA00023315"/>
    </source>
</evidence>
<name>A0AAW1UGY3_9CUCU</name>
<keyword evidence="4" id="KW-1133">Transmembrane helix</keyword>
<accession>A0AAW1UGY3</accession>
<evidence type="ECO:0000313" key="7">
    <source>
        <dbReference type="Proteomes" id="UP001431783"/>
    </source>
</evidence>
<organism evidence="6 7">
    <name type="scientific">Henosepilachna vigintioctopunctata</name>
    <dbReference type="NCBI Taxonomy" id="420089"/>
    <lineage>
        <taxon>Eukaryota</taxon>
        <taxon>Metazoa</taxon>
        <taxon>Ecdysozoa</taxon>
        <taxon>Arthropoda</taxon>
        <taxon>Hexapoda</taxon>
        <taxon>Insecta</taxon>
        <taxon>Pterygota</taxon>
        <taxon>Neoptera</taxon>
        <taxon>Endopterygota</taxon>
        <taxon>Coleoptera</taxon>
        <taxon>Polyphaga</taxon>
        <taxon>Cucujiformia</taxon>
        <taxon>Coccinelloidea</taxon>
        <taxon>Coccinellidae</taxon>
        <taxon>Epilachninae</taxon>
        <taxon>Epilachnini</taxon>
        <taxon>Henosepilachna</taxon>
    </lineage>
</organism>
<evidence type="ECO:0000259" key="5">
    <source>
        <dbReference type="SMART" id="SM00563"/>
    </source>
</evidence>
<dbReference type="GO" id="GO:0003841">
    <property type="term" value="F:1-acylglycerol-3-phosphate O-acyltransferase activity"/>
    <property type="evidence" value="ECO:0007669"/>
    <property type="project" value="TreeGrafter"/>
</dbReference>
<sequence>MDISILETFKRSRIVHLCLAITFFTSGIIINIVQCLLYYTLRSYNKDLFRKINWYLDYSIYSQMVFLGEWWSGSKLFLYVDKEDLKKYYGKEHGYLIMNHANEADWLLGWILLERVKVLGNAKAYCKRAIQYMPVLGWAWKFSEYVFLERNFQKDKENIHRQVSELSDYPDPMWLLLYPEGTRFTEEKHKASLEFSRKHNQPELKYHLLPRTKGFIASLPAMRGKVSAIYDCLTVFKEEDPNKPSMINLLNGKPVNAHLYIRRIPLEEVPESEEGQDKFIKDLFVIKDKMKEGFLKHGDLFALVDNVPRVEAVITQRRYYSLVNVVVWAFVVLIPMISYLLKLFLSGQLFYFSIGMGIIGIFLYLMNNLLNVSDIKKSSSYGTNTLKNN</sequence>
<feature type="transmembrane region" description="Helical" evidence="4">
    <location>
        <begin position="14"/>
        <end position="41"/>
    </location>
</feature>
<feature type="domain" description="Phospholipid/glycerol acyltransferase" evidence="5">
    <location>
        <begin position="94"/>
        <end position="216"/>
    </location>
</feature>
<comment type="caution">
    <text evidence="6">The sequence shown here is derived from an EMBL/GenBank/DDBJ whole genome shotgun (WGS) entry which is preliminary data.</text>
</comment>
<dbReference type="SMART" id="SM00563">
    <property type="entry name" value="PlsC"/>
    <property type="match status" value="1"/>
</dbReference>
<evidence type="ECO:0000256" key="2">
    <source>
        <dbReference type="ARBA" id="ARBA00022679"/>
    </source>
</evidence>
<dbReference type="InterPro" id="IPR002123">
    <property type="entry name" value="Plipid/glycerol_acylTrfase"/>
</dbReference>
<feature type="transmembrane region" description="Helical" evidence="4">
    <location>
        <begin position="349"/>
        <end position="370"/>
    </location>
</feature>
<dbReference type="SUPFAM" id="SSF69593">
    <property type="entry name" value="Glycerol-3-phosphate (1)-acyltransferase"/>
    <property type="match status" value="1"/>
</dbReference>
<dbReference type="Pfam" id="PF16076">
    <property type="entry name" value="Acyltransf_C"/>
    <property type="match status" value="1"/>
</dbReference>
<proteinExistence type="inferred from homology"/>
<evidence type="ECO:0000256" key="4">
    <source>
        <dbReference type="SAM" id="Phobius"/>
    </source>
</evidence>
<dbReference type="PANTHER" id="PTHR10983:SF24">
    <property type="entry name" value="1-ACYLGLYCEROL-3-PHOSPHATE O-ACYLTRANSFERASE 3, ISOFORM E-RELATED"/>
    <property type="match status" value="1"/>
</dbReference>
<keyword evidence="3" id="KW-0012">Acyltransferase</keyword>
<gene>
    <name evidence="6" type="ORF">WA026_006837</name>
</gene>
<keyword evidence="4" id="KW-0812">Transmembrane</keyword>
<dbReference type="Pfam" id="PF01553">
    <property type="entry name" value="Acyltransferase"/>
    <property type="match status" value="1"/>
</dbReference>
<dbReference type="CDD" id="cd07990">
    <property type="entry name" value="LPLAT_LCLAT1-like"/>
    <property type="match status" value="1"/>
</dbReference>
<dbReference type="PANTHER" id="PTHR10983">
    <property type="entry name" value="1-ACYLGLYCEROL-3-PHOSPHATE ACYLTRANSFERASE-RELATED"/>
    <property type="match status" value="1"/>
</dbReference>
<dbReference type="EMBL" id="JARQZJ010000062">
    <property type="protein sequence ID" value="KAK9879772.1"/>
    <property type="molecule type" value="Genomic_DNA"/>
</dbReference>